<evidence type="ECO:0000313" key="2">
    <source>
        <dbReference type="Proteomes" id="UP000054324"/>
    </source>
</evidence>
<dbReference type="AlphaFoldDB" id="A0A074YZ09"/>
<keyword evidence="2" id="KW-1185">Reference proteome</keyword>
<dbReference type="RefSeq" id="XP_009177811.1">
    <property type="nucleotide sequence ID" value="XM_009179547.1"/>
</dbReference>
<reference evidence="1 2" key="1">
    <citation type="submission" date="2013-11" db="EMBL/GenBank/DDBJ databases">
        <title>Opisthorchis viverrini - life in the bile duct.</title>
        <authorList>
            <person name="Young N.D."/>
            <person name="Nagarajan N."/>
            <person name="Lin S.J."/>
            <person name="Korhonen P.K."/>
            <person name="Jex A.R."/>
            <person name="Hall R.S."/>
            <person name="Safavi-Hemami H."/>
            <person name="Kaewkong W."/>
            <person name="Bertrand D."/>
            <person name="Gao S."/>
            <person name="Seet Q."/>
            <person name="Wongkham S."/>
            <person name="Teh B.T."/>
            <person name="Wongkham C."/>
            <person name="Intapan P.M."/>
            <person name="Maleewong W."/>
            <person name="Yang X."/>
            <person name="Hu M."/>
            <person name="Wang Z."/>
            <person name="Hofmann A."/>
            <person name="Sternberg P.W."/>
            <person name="Tan P."/>
            <person name="Wang J."/>
            <person name="Gasser R.B."/>
        </authorList>
    </citation>
    <scope>NUCLEOTIDE SEQUENCE [LARGE SCALE GENOMIC DNA]</scope>
</reference>
<accession>A0A074YZ09</accession>
<name>A0A074YZ09_OPIVI</name>
<dbReference type="Proteomes" id="UP000054324">
    <property type="component" value="Unassembled WGS sequence"/>
</dbReference>
<dbReference type="GeneID" id="20326441"/>
<dbReference type="KEGG" id="ovi:T265_12273"/>
<dbReference type="CTD" id="20326441"/>
<sequence>MLQQNSVIVDLNGGLVEGIVASSCVTEFYHVFELKTRPLLDFVPFQDSWPLGLYIPMKLAMSKLNMNDGGQRTSRAAILVRKLLDRSL</sequence>
<organism evidence="1 2">
    <name type="scientific">Opisthorchis viverrini</name>
    <name type="common">Southeast Asian liver fluke</name>
    <dbReference type="NCBI Taxonomy" id="6198"/>
    <lineage>
        <taxon>Eukaryota</taxon>
        <taxon>Metazoa</taxon>
        <taxon>Spiralia</taxon>
        <taxon>Lophotrochozoa</taxon>
        <taxon>Platyhelminthes</taxon>
        <taxon>Trematoda</taxon>
        <taxon>Digenea</taxon>
        <taxon>Opisthorchiida</taxon>
        <taxon>Opisthorchiata</taxon>
        <taxon>Opisthorchiidae</taxon>
        <taxon>Opisthorchis</taxon>
    </lineage>
</organism>
<dbReference type="EMBL" id="KL601268">
    <property type="protein sequence ID" value="KER18442.1"/>
    <property type="molecule type" value="Genomic_DNA"/>
</dbReference>
<protein>
    <submittedName>
        <fullName evidence="1">Uncharacterized protein</fullName>
    </submittedName>
</protein>
<gene>
    <name evidence="1" type="ORF">T265_12273</name>
</gene>
<proteinExistence type="predicted"/>
<evidence type="ECO:0000313" key="1">
    <source>
        <dbReference type="EMBL" id="KER18442.1"/>
    </source>
</evidence>